<dbReference type="Pfam" id="PF07707">
    <property type="entry name" value="BACK"/>
    <property type="match status" value="1"/>
</dbReference>
<dbReference type="SUPFAM" id="SSF50965">
    <property type="entry name" value="Galactose oxidase, central domain"/>
    <property type="match status" value="1"/>
</dbReference>
<dbReference type="InterPro" id="IPR000210">
    <property type="entry name" value="BTB/POZ_dom"/>
</dbReference>
<dbReference type="SMART" id="SM00225">
    <property type="entry name" value="BTB"/>
    <property type="match status" value="1"/>
</dbReference>
<dbReference type="PANTHER" id="PTHR45632:SF3">
    <property type="entry name" value="KELCH-LIKE PROTEIN 32"/>
    <property type="match status" value="1"/>
</dbReference>
<dbReference type="InterPro" id="IPR011705">
    <property type="entry name" value="BACK"/>
</dbReference>
<protein>
    <recommendedName>
        <fullName evidence="3">BTB domain-containing protein</fullName>
    </recommendedName>
</protein>
<dbReference type="Gene3D" id="2.120.10.80">
    <property type="entry name" value="Kelch-type beta propeller"/>
    <property type="match status" value="1"/>
</dbReference>
<dbReference type="EnsemblMetazoa" id="BGLB007565-RB">
    <property type="protein sequence ID" value="BGLB007565-PB"/>
    <property type="gene ID" value="BGLB007565"/>
</dbReference>
<evidence type="ECO:0000256" key="1">
    <source>
        <dbReference type="ARBA" id="ARBA00022441"/>
    </source>
</evidence>
<keyword evidence="2" id="KW-0677">Repeat</keyword>
<dbReference type="SUPFAM" id="SSF54695">
    <property type="entry name" value="POZ domain"/>
    <property type="match status" value="1"/>
</dbReference>
<dbReference type="RefSeq" id="XP_013081421.2">
    <property type="nucleotide sequence ID" value="XM_013225967.2"/>
</dbReference>
<proteinExistence type="predicted"/>
<reference evidence="4" key="1">
    <citation type="submission" date="2020-05" db="UniProtKB">
        <authorList>
            <consortium name="EnsemblMetazoa"/>
        </authorList>
    </citation>
    <scope>IDENTIFICATION</scope>
    <source>
        <strain evidence="4">BB02</strain>
    </source>
</reference>
<dbReference type="STRING" id="6526.A0A2C9JSZ5"/>
<dbReference type="Proteomes" id="UP000076420">
    <property type="component" value="Unassembled WGS sequence"/>
</dbReference>
<dbReference type="CDD" id="cd18186">
    <property type="entry name" value="BTB_POZ_ZBTB_KLHL-like"/>
    <property type="match status" value="1"/>
</dbReference>
<dbReference type="Gene3D" id="1.25.40.420">
    <property type="match status" value="1"/>
</dbReference>
<dbReference type="VEuPathDB" id="VectorBase:BGLAX_043323"/>
<dbReference type="KEGG" id="bgt:106066868"/>
<evidence type="ECO:0000313" key="4">
    <source>
        <dbReference type="EnsemblMetazoa" id="BGLB007565-PB"/>
    </source>
</evidence>
<dbReference type="VEuPathDB" id="VectorBase:BGLB007565"/>
<gene>
    <name evidence="4" type="primary">106066868</name>
</gene>
<dbReference type="OrthoDB" id="6077591at2759"/>
<dbReference type="PROSITE" id="PS50097">
    <property type="entry name" value="BTB"/>
    <property type="match status" value="1"/>
</dbReference>
<dbReference type="InterPro" id="IPR015915">
    <property type="entry name" value="Kelch-typ_b-propeller"/>
</dbReference>
<feature type="domain" description="BTB" evidence="3">
    <location>
        <begin position="25"/>
        <end position="92"/>
    </location>
</feature>
<dbReference type="Gene3D" id="3.30.710.10">
    <property type="entry name" value="Potassium Channel Kv1.1, Chain A"/>
    <property type="match status" value="1"/>
</dbReference>
<evidence type="ECO:0000313" key="5">
    <source>
        <dbReference type="Proteomes" id="UP000076420"/>
    </source>
</evidence>
<organism evidence="4 5">
    <name type="scientific">Biomphalaria glabrata</name>
    <name type="common">Bloodfluke planorb</name>
    <name type="synonym">Freshwater snail</name>
    <dbReference type="NCBI Taxonomy" id="6526"/>
    <lineage>
        <taxon>Eukaryota</taxon>
        <taxon>Metazoa</taxon>
        <taxon>Spiralia</taxon>
        <taxon>Lophotrochozoa</taxon>
        <taxon>Mollusca</taxon>
        <taxon>Gastropoda</taxon>
        <taxon>Heterobranchia</taxon>
        <taxon>Euthyneura</taxon>
        <taxon>Panpulmonata</taxon>
        <taxon>Hygrophila</taxon>
        <taxon>Lymnaeoidea</taxon>
        <taxon>Planorbidae</taxon>
        <taxon>Biomphalaria</taxon>
    </lineage>
</organism>
<keyword evidence="1" id="KW-0880">Kelch repeat</keyword>
<dbReference type="InterPro" id="IPR011333">
    <property type="entry name" value="SKP1/BTB/POZ_sf"/>
</dbReference>
<dbReference type="AlphaFoldDB" id="A0A2C9JSZ5"/>
<dbReference type="SMART" id="SM00875">
    <property type="entry name" value="BACK"/>
    <property type="match status" value="1"/>
</dbReference>
<sequence length="608" mass="68933">MSIKRGVANGIIRGLSDFWKCEELQDFTVTLGTTTFGCHRFLLAACSGFFRGLFRSGMKETELKNVDLEDISSETFELILESLYTGHGVLTNDNVIDIWRAADKLQIVFLVNECEHFVLKSLSLENYNKYYQIGCLLSSQPVTKAAWPYLLKNFHSFVQTSVFLESSMNELLKLVQSQELVVNSEHDVIKAILKWTKFNPFALQHDLSDIHEMSCKRLRTLGVNSNGEDNEAFSTTALSDANSQNSSSDNREQHLGLLLSKARTCLLSRESLEMLLCNPLVSDNKMASDVVNKALSYKLQIGKRNGQWPTAAIRRNCSNFENVGLATKRKLSGGCLLQAFSLTSNKWLNLDNTDLKDRDFVAFCVMDNVLHYFFLVPMDDARLNGYVYIYQLVDKTWKAIKMYLVLKYATFYVTVINDFIYILPSNGQVMARLHPASETLVSSPSVPADPTIKDDQPISHVTNYEHMILVFSSVSGKDVETVVQCYDTSQNIWTRLNNLEGPAKGMTSFKDDHFTYILQSNGDLWKIVKPQSDSLEFEYVSYLWSIDWSLSGAITFFDKLYICGVKTETLSGDTQLRKSLPGVFSQIAFIEREPVENKIFLPIIIKKT</sequence>
<dbReference type="InterPro" id="IPR011043">
    <property type="entry name" value="Gal_Oxase/kelch_b-propeller"/>
</dbReference>
<dbReference type="Pfam" id="PF00651">
    <property type="entry name" value="BTB"/>
    <property type="match status" value="1"/>
</dbReference>
<evidence type="ECO:0000259" key="3">
    <source>
        <dbReference type="PROSITE" id="PS50097"/>
    </source>
</evidence>
<accession>A0A2C9JSZ5</accession>
<name>A0A2C9JSZ5_BIOGL</name>
<dbReference type="PANTHER" id="PTHR45632">
    <property type="entry name" value="LD33804P"/>
    <property type="match status" value="1"/>
</dbReference>
<evidence type="ECO:0000256" key="2">
    <source>
        <dbReference type="ARBA" id="ARBA00022737"/>
    </source>
</evidence>